<dbReference type="NCBIfam" id="TIGR03420">
    <property type="entry name" value="DnaA_homol_Hda"/>
    <property type="match status" value="1"/>
</dbReference>
<dbReference type="CDD" id="cd00009">
    <property type="entry name" value="AAA"/>
    <property type="match status" value="1"/>
</dbReference>
<dbReference type="InterPro" id="IPR017788">
    <property type="entry name" value="Hda"/>
</dbReference>
<dbReference type="PANTHER" id="PTHR30050:SF5">
    <property type="entry name" value="DNAA REGULATORY INACTIVATOR HDA"/>
    <property type="match status" value="1"/>
</dbReference>
<dbReference type="InterPro" id="IPR055199">
    <property type="entry name" value="Hda_lid"/>
</dbReference>
<dbReference type="GO" id="GO:0003723">
    <property type="term" value="F:RNA binding"/>
    <property type="evidence" value="ECO:0007669"/>
    <property type="project" value="InterPro"/>
</dbReference>
<feature type="domain" description="Hda lid" evidence="2">
    <location>
        <begin position="162"/>
        <end position="224"/>
    </location>
</feature>
<dbReference type="Pfam" id="PF22688">
    <property type="entry name" value="Hda_lid"/>
    <property type="match status" value="1"/>
</dbReference>
<dbReference type="SUPFAM" id="SSF52540">
    <property type="entry name" value="P-loop containing nucleoside triphosphate hydrolases"/>
    <property type="match status" value="1"/>
</dbReference>
<dbReference type="GO" id="GO:0006270">
    <property type="term" value="P:DNA replication initiation"/>
    <property type="evidence" value="ECO:0007669"/>
    <property type="project" value="TreeGrafter"/>
</dbReference>
<dbReference type="Gene3D" id="1.10.8.60">
    <property type="match status" value="1"/>
</dbReference>
<dbReference type="Pfam" id="PF00910">
    <property type="entry name" value="RNA_helicase"/>
    <property type="match status" value="1"/>
</dbReference>
<dbReference type="PANTHER" id="PTHR30050">
    <property type="entry name" value="CHROMOSOMAL REPLICATION INITIATOR PROTEIN DNAA"/>
    <property type="match status" value="1"/>
</dbReference>
<sequence>MDQLTLPVSLSDSAVFENFYSRGNEQSIKFLKNLTDEKSGNGCMLWGRPSTGKTHLLQAVCSSFGESGIYLSMQDLLMTDPKILEGIEQRKCICLDDINVCVGKFKWERALFNLFNNTSEYGSMFVISASAPPRDLQFLLSDLQSRYSLLTIFHLCQLSESGRQKALQLRAMNRGLILPDETAHYLLRRGRRDMRSLYELLDKLDNEALVAKRKLTIPFVKSVMNF</sequence>
<dbReference type="GO" id="GO:0032297">
    <property type="term" value="P:negative regulation of DNA-templated DNA replication initiation"/>
    <property type="evidence" value="ECO:0007669"/>
    <property type="project" value="InterPro"/>
</dbReference>
<dbReference type="InterPro" id="IPR027417">
    <property type="entry name" value="P-loop_NTPase"/>
</dbReference>
<organism evidence="3">
    <name type="scientific">marine metagenome</name>
    <dbReference type="NCBI Taxonomy" id="408172"/>
    <lineage>
        <taxon>unclassified sequences</taxon>
        <taxon>metagenomes</taxon>
        <taxon>ecological metagenomes</taxon>
    </lineage>
</organism>
<protein>
    <submittedName>
        <fullName evidence="3">Uncharacterized protein</fullName>
    </submittedName>
</protein>
<reference evidence="3" key="1">
    <citation type="submission" date="2018-05" db="EMBL/GenBank/DDBJ databases">
        <authorList>
            <person name="Lanie J.A."/>
            <person name="Ng W.-L."/>
            <person name="Kazmierczak K.M."/>
            <person name="Andrzejewski T.M."/>
            <person name="Davidsen T.M."/>
            <person name="Wayne K.J."/>
            <person name="Tettelin H."/>
            <person name="Glass J.I."/>
            <person name="Rusch D."/>
            <person name="Podicherti R."/>
            <person name="Tsui H.-C.T."/>
            <person name="Winkler M.E."/>
        </authorList>
    </citation>
    <scope>NUCLEOTIDE SEQUENCE</scope>
</reference>
<evidence type="ECO:0000313" key="3">
    <source>
        <dbReference type="EMBL" id="SUZ80448.1"/>
    </source>
</evidence>
<evidence type="ECO:0000259" key="2">
    <source>
        <dbReference type="Pfam" id="PF22688"/>
    </source>
</evidence>
<dbReference type="InterPro" id="IPR000605">
    <property type="entry name" value="Helicase_SF3_ssDNA/RNA_vir"/>
</dbReference>
<dbReference type="EMBL" id="UINC01001427">
    <property type="protein sequence ID" value="SUZ80448.1"/>
    <property type="molecule type" value="Genomic_DNA"/>
</dbReference>
<name>A0A381QNN5_9ZZZZ</name>
<dbReference type="GO" id="GO:0003724">
    <property type="term" value="F:RNA helicase activity"/>
    <property type="evidence" value="ECO:0007669"/>
    <property type="project" value="InterPro"/>
</dbReference>
<dbReference type="Gene3D" id="3.40.50.300">
    <property type="entry name" value="P-loop containing nucleotide triphosphate hydrolases"/>
    <property type="match status" value="1"/>
</dbReference>
<proteinExistence type="predicted"/>
<gene>
    <name evidence="3" type="ORF">METZ01_LOCUS33302</name>
</gene>
<feature type="domain" description="Helicase superfamily 3 single-stranded DNA/RNA virus" evidence="1">
    <location>
        <begin position="44"/>
        <end position="118"/>
    </location>
</feature>
<evidence type="ECO:0000259" key="1">
    <source>
        <dbReference type="Pfam" id="PF00910"/>
    </source>
</evidence>
<accession>A0A381QNN5</accession>
<dbReference type="AlphaFoldDB" id="A0A381QNN5"/>